<sequence>MTWNYSPMDSQPEQMLARTPVRLEAMYTWLSSCISDAGKPAGDRETFPFPLPVLYNTTDHFAKELGDLRHVHAKLKKQFQEKMVELAHANRRVESHEAEVKKLRLRVEELKKELGQAEDELDESHNQTRKLQRSLDEQVEQTENLQVQLEHLQSSILLIFSTPLPPSPRQPITGFPVVGYPIAVPEENRKPFEQSLGIGKAPSGGEPLEIMGSRVTSQFLFKSQSCAWSLRAS</sequence>
<dbReference type="OrthoDB" id="5984396at2759"/>
<evidence type="ECO:0000313" key="3">
    <source>
        <dbReference type="EMBL" id="TNN30258.1"/>
    </source>
</evidence>
<dbReference type="Proteomes" id="UP000314294">
    <property type="component" value="Unassembled WGS sequence"/>
</dbReference>
<keyword evidence="4" id="KW-1185">Reference proteome</keyword>
<comment type="caution">
    <text evidence="3">The sequence shown here is derived from an EMBL/GenBank/DDBJ whole genome shotgun (WGS) entry which is preliminary data.</text>
</comment>
<dbReference type="AlphaFoldDB" id="A0A4Z2EN97"/>
<protein>
    <submittedName>
        <fullName evidence="3">Coiled-coil domain-containing protein 102A</fullName>
    </submittedName>
</protein>
<dbReference type="EMBL" id="SRLO01004694">
    <property type="protein sequence ID" value="TNN30258.1"/>
    <property type="molecule type" value="Genomic_DNA"/>
</dbReference>
<evidence type="ECO:0000313" key="4">
    <source>
        <dbReference type="Proteomes" id="UP000314294"/>
    </source>
</evidence>
<gene>
    <name evidence="3" type="primary">ccdc102a_0</name>
    <name evidence="3" type="ORF">EYF80_059590</name>
</gene>
<dbReference type="Gene3D" id="1.20.920.20">
    <property type="match status" value="1"/>
</dbReference>
<evidence type="ECO:0000256" key="2">
    <source>
        <dbReference type="SAM" id="MobiDB-lite"/>
    </source>
</evidence>
<organism evidence="3 4">
    <name type="scientific">Liparis tanakae</name>
    <name type="common">Tanaka's snailfish</name>
    <dbReference type="NCBI Taxonomy" id="230148"/>
    <lineage>
        <taxon>Eukaryota</taxon>
        <taxon>Metazoa</taxon>
        <taxon>Chordata</taxon>
        <taxon>Craniata</taxon>
        <taxon>Vertebrata</taxon>
        <taxon>Euteleostomi</taxon>
        <taxon>Actinopterygii</taxon>
        <taxon>Neopterygii</taxon>
        <taxon>Teleostei</taxon>
        <taxon>Neoteleostei</taxon>
        <taxon>Acanthomorphata</taxon>
        <taxon>Eupercaria</taxon>
        <taxon>Perciformes</taxon>
        <taxon>Cottioidei</taxon>
        <taxon>Cottales</taxon>
        <taxon>Liparidae</taxon>
        <taxon>Liparis</taxon>
    </lineage>
</organism>
<proteinExistence type="predicted"/>
<reference evidence="3 4" key="1">
    <citation type="submission" date="2019-03" db="EMBL/GenBank/DDBJ databases">
        <title>First draft genome of Liparis tanakae, snailfish: a comprehensive survey of snailfish specific genes.</title>
        <authorList>
            <person name="Kim W."/>
            <person name="Song I."/>
            <person name="Jeong J.-H."/>
            <person name="Kim D."/>
            <person name="Kim S."/>
            <person name="Ryu S."/>
            <person name="Song J.Y."/>
            <person name="Lee S.K."/>
        </authorList>
    </citation>
    <scope>NUCLEOTIDE SEQUENCE [LARGE SCALE GENOMIC DNA]</scope>
    <source>
        <tissue evidence="3">Muscle</tissue>
    </source>
</reference>
<name>A0A4Z2EN97_9TELE</name>
<feature type="region of interest" description="Disordered" evidence="2">
    <location>
        <begin position="116"/>
        <end position="135"/>
    </location>
</feature>
<dbReference type="SUPFAM" id="SSF57997">
    <property type="entry name" value="Tropomyosin"/>
    <property type="match status" value="1"/>
</dbReference>
<dbReference type="PANTHER" id="PTHR46292">
    <property type="entry name" value="COILED-COIL DOMAIN-CONTAINING PROTEIN 102A"/>
    <property type="match status" value="1"/>
</dbReference>
<dbReference type="PANTHER" id="PTHR46292:SF1">
    <property type="entry name" value="COILED-COIL DOMAIN-CONTAINING PROTEIN 102A"/>
    <property type="match status" value="1"/>
</dbReference>
<accession>A0A4Z2EN97</accession>
<keyword evidence="1" id="KW-0175">Coiled coil</keyword>
<evidence type="ECO:0000256" key="1">
    <source>
        <dbReference type="ARBA" id="ARBA00023054"/>
    </source>
</evidence>